<organism evidence="6 7">
    <name type="scientific">Candidatus Egerieisoma faecipullorum</name>
    <dbReference type="NCBI Taxonomy" id="2840963"/>
    <lineage>
        <taxon>Bacteria</taxon>
        <taxon>Bacillati</taxon>
        <taxon>Bacillota</taxon>
        <taxon>Clostridia</taxon>
        <taxon>Eubacteriales</taxon>
        <taxon>Clostridiaceae</taxon>
        <taxon>Clostridiaceae incertae sedis</taxon>
        <taxon>Candidatus Egerieisoma</taxon>
    </lineage>
</organism>
<dbReference type="PANTHER" id="PTHR43649">
    <property type="entry name" value="ARABINOSE-BINDING PROTEIN-RELATED"/>
    <property type="match status" value="1"/>
</dbReference>
<dbReference type="AlphaFoldDB" id="A0A9D1I7X5"/>
<gene>
    <name evidence="6" type="ORF">IAD50_03300</name>
</gene>
<comment type="similarity">
    <text evidence="2">Belongs to the bacterial solute-binding protein 1 family.</text>
</comment>
<keyword evidence="3" id="KW-0813">Transport</keyword>
<accession>A0A9D1I7X5</accession>
<dbReference type="Gene3D" id="3.40.190.10">
    <property type="entry name" value="Periplasmic binding protein-like II"/>
    <property type="match status" value="1"/>
</dbReference>
<evidence type="ECO:0000256" key="4">
    <source>
        <dbReference type="ARBA" id="ARBA00022729"/>
    </source>
</evidence>
<reference evidence="6" key="2">
    <citation type="journal article" date="2021" name="PeerJ">
        <title>Extensive microbial diversity within the chicken gut microbiome revealed by metagenomics and culture.</title>
        <authorList>
            <person name="Gilroy R."/>
            <person name="Ravi A."/>
            <person name="Getino M."/>
            <person name="Pursley I."/>
            <person name="Horton D.L."/>
            <person name="Alikhan N.F."/>
            <person name="Baker D."/>
            <person name="Gharbi K."/>
            <person name="Hall N."/>
            <person name="Watson M."/>
            <person name="Adriaenssens E.M."/>
            <person name="Foster-Nyarko E."/>
            <person name="Jarju S."/>
            <person name="Secka A."/>
            <person name="Antonio M."/>
            <person name="Oren A."/>
            <person name="Chaudhuri R.R."/>
            <person name="La Ragione R."/>
            <person name="Hildebrand F."/>
            <person name="Pallen M.J."/>
        </authorList>
    </citation>
    <scope>NUCLEOTIDE SEQUENCE</scope>
    <source>
        <strain evidence="6">CHK195-4489</strain>
    </source>
</reference>
<reference evidence="6" key="1">
    <citation type="submission" date="2020-10" db="EMBL/GenBank/DDBJ databases">
        <authorList>
            <person name="Gilroy R."/>
        </authorList>
    </citation>
    <scope>NUCLEOTIDE SEQUENCE</scope>
    <source>
        <strain evidence="6">CHK195-4489</strain>
    </source>
</reference>
<comment type="subcellular location">
    <subcellularLocation>
        <location evidence="1">Cell envelope</location>
    </subcellularLocation>
</comment>
<name>A0A9D1I7X5_9CLOT</name>
<dbReference type="EMBL" id="DVMM01000065">
    <property type="protein sequence ID" value="HIU29307.1"/>
    <property type="molecule type" value="Genomic_DNA"/>
</dbReference>
<feature type="signal peptide" evidence="5">
    <location>
        <begin position="1"/>
        <end position="30"/>
    </location>
</feature>
<protein>
    <submittedName>
        <fullName evidence="6">Carbohydrate ABC transporter substrate-binding protein</fullName>
    </submittedName>
</protein>
<dbReference type="GO" id="GO:0030313">
    <property type="term" value="C:cell envelope"/>
    <property type="evidence" value="ECO:0007669"/>
    <property type="project" value="UniProtKB-SubCell"/>
</dbReference>
<evidence type="ECO:0000256" key="3">
    <source>
        <dbReference type="ARBA" id="ARBA00022448"/>
    </source>
</evidence>
<dbReference type="InterPro" id="IPR006059">
    <property type="entry name" value="SBP"/>
</dbReference>
<dbReference type="PROSITE" id="PS51257">
    <property type="entry name" value="PROKAR_LIPOPROTEIN"/>
    <property type="match status" value="1"/>
</dbReference>
<evidence type="ECO:0000313" key="6">
    <source>
        <dbReference type="EMBL" id="HIU29307.1"/>
    </source>
</evidence>
<evidence type="ECO:0000256" key="2">
    <source>
        <dbReference type="ARBA" id="ARBA00008520"/>
    </source>
</evidence>
<dbReference type="Pfam" id="PF01547">
    <property type="entry name" value="SBP_bac_1"/>
    <property type="match status" value="1"/>
</dbReference>
<dbReference type="SUPFAM" id="SSF53850">
    <property type="entry name" value="Periplasmic binding protein-like II"/>
    <property type="match status" value="1"/>
</dbReference>
<sequence>MFKCQFPALKYGKRLAILFLTAALLLGAFACGGPGPLQTGVIEDEEELHIEGEIMFTISNESGTASEAAAPNAIANAFMLKYPNVKIIIDDANRTTYATRISTGEIGDVFWCDANDAHNYKKNHNALMMLDYYRDRLGIDTQNIFSGALTSGMIDGRLYMVPRNIGQQILIYNKDALREANVEIPSGGTAIAWEEFKDICRRLTLDENGTYTQVGASFKIWWAPVWQAFAEGYGGTWIDTVQKKVSFVSDENVMKGINEIVDACNEGWLRGDNINYTGQKGQSYSKLSDLDYVFRTFGDMQWITAYGNSYDNADIDWDFCSFPAFPTHKVGAGATGYVVYNRTRNVDTAAAFALFFLTEDGQQAYHSATGGNVPLLKSQASADFWRFEGTQWEGKNFDAFVSYPEANIPASVIVRAPSEISEILSNDNLISAFGSIINGQKDVQTVFADLETRCNETWSKLTY</sequence>
<feature type="chain" id="PRO_5039301512" evidence="5">
    <location>
        <begin position="31"/>
        <end position="463"/>
    </location>
</feature>
<keyword evidence="4 5" id="KW-0732">Signal</keyword>
<dbReference type="PANTHER" id="PTHR43649:SF31">
    <property type="entry name" value="SN-GLYCEROL-3-PHOSPHATE-BINDING PERIPLASMIC PROTEIN UGPB"/>
    <property type="match status" value="1"/>
</dbReference>
<evidence type="ECO:0000256" key="1">
    <source>
        <dbReference type="ARBA" id="ARBA00004196"/>
    </source>
</evidence>
<evidence type="ECO:0000256" key="5">
    <source>
        <dbReference type="SAM" id="SignalP"/>
    </source>
</evidence>
<dbReference type="InterPro" id="IPR050490">
    <property type="entry name" value="Bact_solute-bd_prot1"/>
</dbReference>
<proteinExistence type="inferred from homology"/>
<comment type="caution">
    <text evidence="6">The sequence shown here is derived from an EMBL/GenBank/DDBJ whole genome shotgun (WGS) entry which is preliminary data.</text>
</comment>
<dbReference type="Proteomes" id="UP000824089">
    <property type="component" value="Unassembled WGS sequence"/>
</dbReference>
<evidence type="ECO:0000313" key="7">
    <source>
        <dbReference type="Proteomes" id="UP000824089"/>
    </source>
</evidence>